<protein>
    <recommendedName>
        <fullName evidence="4">Secreted protein</fullName>
    </recommendedName>
</protein>
<sequence length="128" mass="13210">MPVTLADVCQGLPLMALLALFPSLTRLALHVSSDKIEAGGSTLSEPLNPARVIPAMSVLRTVRPTAVPVRDRVGAQRQGGGAATSSSSGTLPLAASTARWLGSCRDMEGAEVCASMRSLLRMVSPLVG</sequence>
<accession>A0AAD6Z5L2</accession>
<evidence type="ECO:0000256" key="1">
    <source>
        <dbReference type="SAM" id="SignalP"/>
    </source>
</evidence>
<keyword evidence="1" id="KW-0732">Signal</keyword>
<reference evidence="2" key="1">
    <citation type="submission" date="2023-03" db="EMBL/GenBank/DDBJ databases">
        <title>Massive genome expansion in bonnet fungi (Mycena s.s.) driven by repeated elements and novel gene families across ecological guilds.</title>
        <authorList>
            <consortium name="Lawrence Berkeley National Laboratory"/>
            <person name="Harder C.B."/>
            <person name="Miyauchi S."/>
            <person name="Viragh M."/>
            <person name="Kuo A."/>
            <person name="Thoen E."/>
            <person name="Andreopoulos B."/>
            <person name="Lu D."/>
            <person name="Skrede I."/>
            <person name="Drula E."/>
            <person name="Henrissat B."/>
            <person name="Morin E."/>
            <person name="Kohler A."/>
            <person name="Barry K."/>
            <person name="LaButti K."/>
            <person name="Morin E."/>
            <person name="Salamov A."/>
            <person name="Lipzen A."/>
            <person name="Mereny Z."/>
            <person name="Hegedus B."/>
            <person name="Baldrian P."/>
            <person name="Stursova M."/>
            <person name="Weitz H."/>
            <person name="Taylor A."/>
            <person name="Grigoriev I.V."/>
            <person name="Nagy L.G."/>
            <person name="Martin F."/>
            <person name="Kauserud H."/>
        </authorList>
    </citation>
    <scope>NUCLEOTIDE SEQUENCE</scope>
    <source>
        <strain evidence="2">CBHHK002</strain>
    </source>
</reference>
<organism evidence="2 3">
    <name type="scientific">Mycena albidolilacea</name>
    <dbReference type="NCBI Taxonomy" id="1033008"/>
    <lineage>
        <taxon>Eukaryota</taxon>
        <taxon>Fungi</taxon>
        <taxon>Dikarya</taxon>
        <taxon>Basidiomycota</taxon>
        <taxon>Agaricomycotina</taxon>
        <taxon>Agaricomycetes</taxon>
        <taxon>Agaricomycetidae</taxon>
        <taxon>Agaricales</taxon>
        <taxon>Marasmiineae</taxon>
        <taxon>Mycenaceae</taxon>
        <taxon>Mycena</taxon>
    </lineage>
</organism>
<evidence type="ECO:0008006" key="4">
    <source>
        <dbReference type="Google" id="ProtNLM"/>
    </source>
</evidence>
<gene>
    <name evidence="2" type="ORF">DFH08DRAFT_823791</name>
</gene>
<name>A0AAD6Z5L2_9AGAR</name>
<evidence type="ECO:0000313" key="3">
    <source>
        <dbReference type="Proteomes" id="UP001218218"/>
    </source>
</evidence>
<feature type="chain" id="PRO_5042214232" description="Secreted protein" evidence="1">
    <location>
        <begin position="31"/>
        <end position="128"/>
    </location>
</feature>
<keyword evidence="3" id="KW-1185">Reference proteome</keyword>
<dbReference type="EMBL" id="JARIHO010000084">
    <property type="protein sequence ID" value="KAJ7308764.1"/>
    <property type="molecule type" value="Genomic_DNA"/>
</dbReference>
<dbReference type="Proteomes" id="UP001218218">
    <property type="component" value="Unassembled WGS sequence"/>
</dbReference>
<dbReference type="AlphaFoldDB" id="A0AAD6Z5L2"/>
<feature type="signal peptide" evidence="1">
    <location>
        <begin position="1"/>
        <end position="30"/>
    </location>
</feature>
<proteinExistence type="predicted"/>
<comment type="caution">
    <text evidence="2">The sequence shown here is derived from an EMBL/GenBank/DDBJ whole genome shotgun (WGS) entry which is preliminary data.</text>
</comment>
<evidence type="ECO:0000313" key="2">
    <source>
        <dbReference type="EMBL" id="KAJ7308764.1"/>
    </source>
</evidence>